<dbReference type="InterPro" id="IPR036388">
    <property type="entry name" value="WH-like_DNA-bd_sf"/>
</dbReference>
<dbReference type="InterPro" id="IPR013249">
    <property type="entry name" value="RNA_pol_sigma70_r4_t2"/>
</dbReference>
<dbReference type="EMBL" id="JAKTTI010000032">
    <property type="protein sequence ID" value="MCH1627046.1"/>
    <property type="molecule type" value="Genomic_DNA"/>
</dbReference>
<dbReference type="PANTHER" id="PTHR43133:SF8">
    <property type="entry name" value="RNA POLYMERASE SIGMA FACTOR HI_1459-RELATED"/>
    <property type="match status" value="1"/>
</dbReference>
<comment type="caution">
    <text evidence="8">The sequence shown here is derived from an EMBL/GenBank/DDBJ whole genome shotgun (WGS) entry which is preliminary data.</text>
</comment>
<evidence type="ECO:0000256" key="5">
    <source>
        <dbReference type="ARBA" id="ARBA00023163"/>
    </source>
</evidence>
<evidence type="ECO:0000313" key="8">
    <source>
        <dbReference type="EMBL" id="MCH1627046.1"/>
    </source>
</evidence>
<keyword evidence="3" id="KW-0731">Sigma factor</keyword>
<evidence type="ECO:0000256" key="4">
    <source>
        <dbReference type="ARBA" id="ARBA00023125"/>
    </source>
</evidence>
<dbReference type="SUPFAM" id="SSF88946">
    <property type="entry name" value="Sigma2 domain of RNA polymerase sigma factors"/>
    <property type="match status" value="1"/>
</dbReference>
<comment type="similarity">
    <text evidence="1">Belongs to the sigma-70 factor family. ECF subfamily.</text>
</comment>
<dbReference type="RefSeq" id="WP_240256963.1">
    <property type="nucleotide sequence ID" value="NZ_JAKTTI010000032.1"/>
</dbReference>
<keyword evidence="2" id="KW-0805">Transcription regulation</keyword>
<sequence>MPEDQELIEEILNGSQAAMEVLTRKYYKPIYAFVYRKVGNKEMAYDLTQEIFIKMLQKIQSFSNKGSFKSWLYSIAVNHCRDYWRSADYKMTSQQAELPETIESKQKSIPYIFERKETREQVKVAINSLPEYQREALILKYFHDMKIKEIAEVTNASDSTVKSRLKQGLGKLATMLKRGEENDKQRISKYESRL</sequence>
<evidence type="ECO:0000259" key="6">
    <source>
        <dbReference type="Pfam" id="PF04542"/>
    </source>
</evidence>
<evidence type="ECO:0000256" key="2">
    <source>
        <dbReference type="ARBA" id="ARBA00023015"/>
    </source>
</evidence>
<name>A0AAW5E2C1_9BACI</name>
<keyword evidence="5" id="KW-0804">Transcription</keyword>
<dbReference type="InterPro" id="IPR013325">
    <property type="entry name" value="RNA_pol_sigma_r2"/>
</dbReference>
<organism evidence="8 9">
    <name type="scientific">Fredinandcohnia quinoae</name>
    <dbReference type="NCBI Taxonomy" id="2918902"/>
    <lineage>
        <taxon>Bacteria</taxon>
        <taxon>Bacillati</taxon>
        <taxon>Bacillota</taxon>
        <taxon>Bacilli</taxon>
        <taxon>Bacillales</taxon>
        <taxon>Bacillaceae</taxon>
        <taxon>Fredinandcohnia</taxon>
    </lineage>
</organism>
<dbReference type="Pfam" id="PF04542">
    <property type="entry name" value="Sigma70_r2"/>
    <property type="match status" value="1"/>
</dbReference>
<proteinExistence type="inferred from homology"/>
<evidence type="ECO:0000256" key="1">
    <source>
        <dbReference type="ARBA" id="ARBA00010641"/>
    </source>
</evidence>
<dbReference type="Pfam" id="PF08281">
    <property type="entry name" value="Sigma70_r4_2"/>
    <property type="match status" value="1"/>
</dbReference>
<dbReference type="GO" id="GO:0016987">
    <property type="term" value="F:sigma factor activity"/>
    <property type="evidence" value="ECO:0007669"/>
    <property type="project" value="UniProtKB-KW"/>
</dbReference>
<dbReference type="InterPro" id="IPR039425">
    <property type="entry name" value="RNA_pol_sigma-70-like"/>
</dbReference>
<dbReference type="CDD" id="cd06171">
    <property type="entry name" value="Sigma70_r4"/>
    <property type="match status" value="1"/>
</dbReference>
<reference evidence="8" key="1">
    <citation type="submission" date="2022-02" db="EMBL/GenBank/DDBJ databases">
        <title>Fredinandcohnia quinoae sp. nov. isolated from Chenopodium quinoa seeds.</title>
        <authorList>
            <person name="Saati-Santamaria Z."/>
            <person name="Flores-Felix J.D."/>
            <person name="Igual J.M."/>
            <person name="Velazquez E."/>
            <person name="Garcia-Fraile P."/>
            <person name="Martinez-Molina E."/>
        </authorList>
    </citation>
    <scope>NUCLEOTIDE SEQUENCE</scope>
    <source>
        <strain evidence="8">SECRCQ15</strain>
    </source>
</reference>
<evidence type="ECO:0000259" key="7">
    <source>
        <dbReference type="Pfam" id="PF08281"/>
    </source>
</evidence>
<feature type="domain" description="RNA polymerase sigma-70 region 2" evidence="6">
    <location>
        <begin position="23"/>
        <end position="87"/>
    </location>
</feature>
<dbReference type="InterPro" id="IPR014284">
    <property type="entry name" value="RNA_pol_sigma-70_dom"/>
</dbReference>
<gene>
    <name evidence="8" type="ORF">MJG50_17070</name>
</gene>
<dbReference type="Gene3D" id="1.10.10.10">
    <property type="entry name" value="Winged helix-like DNA-binding domain superfamily/Winged helix DNA-binding domain"/>
    <property type="match status" value="1"/>
</dbReference>
<feature type="domain" description="RNA polymerase sigma factor 70 region 4 type 2" evidence="7">
    <location>
        <begin position="120"/>
        <end position="172"/>
    </location>
</feature>
<evidence type="ECO:0000313" key="9">
    <source>
        <dbReference type="Proteomes" id="UP001431131"/>
    </source>
</evidence>
<dbReference type="GO" id="GO:0003677">
    <property type="term" value="F:DNA binding"/>
    <property type="evidence" value="ECO:0007669"/>
    <property type="project" value="UniProtKB-KW"/>
</dbReference>
<protein>
    <submittedName>
        <fullName evidence="8">RNA polymerase sigma factor</fullName>
    </submittedName>
</protein>
<dbReference type="AlphaFoldDB" id="A0AAW5E2C1"/>
<dbReference type="SUPFAM" id="SSF88659">
    <property type="entry name" value="Sigma3 and sigma4 domains of RNA polymerase sigma factors"/>
    <property type="match status" value="1"/>
</dbReference>
<dbReference type="Gene3D" id="1.10.1740.10">
    <property type="match status" value="1"/>
</dbReference>
<dbReference type="GO" id="GO:0006352">
    <property type="term" value="P:DNA-templated transcription initiation"/>
    <property type="evidence" value="ECO:0007669"/>
    <property type="project" value="InterPro"/>
</dbReference>
<keyword evidence="9" id="KW-1185">Reference proteome</keyword>
<keyword evidence="4" id="KW-0238">DNA-binding</keyword>
<accession>A0AAW5E2C1</accession>
<dbReference type="Proteomes" id="UP001431131">
    <property type="component" value="Unassembled WGS sequence"/>
</dbReference>
<dbReference type="NCBIfam" id="TIGR02937">
    <property type="entry name" value="sigma70-ECF"/>
    <property type="match status" value="1"/>
</dbReference>
<dbReference type="PANTHER" id="PTHR43133">
    <property type="entry name" value="RNA POLYMERASE ECF-TYPE SIGMA FACTO"/>
    <property type="match status" value="1"/>
</dbReference>
<dbReference type="InterPro" id="IPR013324">
    <property type="entry name" value="RNA_pol_sigma_r3/r4-like"/>
</dbReference>
<evidence type="ECO:0000256" key="3">
    <source>
        <dbReference type="ARBA" id="ARBA00023082"/>
    </source>
</evidence>
<dbReference type="InterPro" id="IPR007627">
    <property type="entry name" value="RNA_pol_sigma70_r2"/>
</dbReference>